<gene>
    <name evidence="1" type="ORF">MOX91_02905</name>
</gene>
<dbReference type="EMBL" id="JALBUT010000003">
    <property type="protein sequence ID" value="MDX8415128.1"/>
    <property type="molecule type" value="Genomic_DNA"/>
</dbReference>
<comment type="caution">
    <text evidence="1">The sequence shown here is derived from an EMBL/GenBank/DDBJ whole genome shotgun (WGS) entry which is preliminary data.</text>
</comment>
<dbReference type="RefSeq" id="WP_370396576.1">
    <property type="nucleotide sequence ID" value="NZ_JALBUT010000003.1"/>
</dbReference>
<keyword evidence="2" id="KW-1185">Reference proteome</keyword>
<reference evidence="1 2" key="1">
    <citation type="submission" date="2022-03" db="EMBL/GenBank/DDBJ databases">
        <title>Novel taxa within the pig intestine.</title>
        <authorList>
            <person name="Wylensek D."/>
            <person name="Bishof K."/>
            <person name="Afrizal A."/>
            <person name="Clavel T."/>
        </authorList>
    </citation>
    <scope>NUCLEOTIDE SEQUENCE [LARGE SCALE GENOMIC DNA]</scope>
    <source>
        <strain evidence="1 2">CLA-KB-P66</strain>
    </source>
</reference>
<organism evidence="1 2">
    <name type="scientific">Intestinicryptomonas porci</name>
    <dbReference type="NCBI Taxonomy" id="2926320"/>
    <lineage>
        <taxon>Bacteria</taxon>
        <taxon>Pseudomonadati</taxon>
        <taxon>Verrucomicrobiota</taxon>
        <taxon>Opitutia</taxon>
        <taxon>Opitutales</taxon>
        <taxon>Intestinicryptomonaceae</taxon>
        <taxon>Intestinicryptomonas</taxon>
    </lineage>
</organism>
<evidence type="ECO:0000313" key="2">
    <source>
        <dbReference type="Proteomes" id="UP001275932"/>
    </source>
</evidence>
<dbReference type="Proteomes" id="UP001275932">
    <property type="component" value="Unassembled WGS sequence"/>
</dbReference>
<accession>A0ABU4WEZ7</accession>
<protein>
    <submittedName>
        <fullName evidence="1">Uncharacterized protein</fullName>
    </submittedName>
</protein>
<proteinExistence type="predicted"/>
<name>A0ABU4WEZ7_9BACT</name>
<sequence length="325" mass="37823">MKFKLFLILAFLFSFTSLFGDIYWYDNLGEVLSNAKTENKTVLFFISPDVNRKVKMAPIFKSESFINFAEKNLLCCKANIVLVGGKYKFLNKEIGAFLSKMIPSNATVSENNPIIILFRYPNEYHYVRDFTSFKTEMFEMTSLGFEIKNFISTKENNRVESEHFSYELKSMDFEELKEMYSTSDKLVIFVCSTNPEETVENSPIFQFRDFYDFSMKNLILVPLEIKVPRSSKMLYFSNVRFLKSDYAKFFKKNFSHSFAVSANPEILLCWHKNGGLHKLETDFSSGRYDMSDFMSRLKSCASENKISKNPVKKGSKNGKVRNTLF</sequence>
<evidence type="ECO:0000313" key="1">
    <source>
        <dbReference type="EMBL" id="MDX8415128.1"/>
    </source>
</evidence>